<comment type="similarity">
    <text evidence="2">Belongs to the synaptogyrin family.</text>
</comment>
<evidence type="ECO:0000256" key="4">
    <source>
        <dbReference type="ARBA" id="ARBA00022989"/>
    </source>
</evidence>
<dbReference type="GO" id="GO:0031594">
    <property type="term" value="C:neuromuscular junction"/>
    <property type="evidence" value="ECO:0007669"/>
    <property type="project" value="TreeGrafter"/>
</dbReference>
<evidence type="ECO:0000256" key="7">
    <source>
        <dbReference type="SAM" id="MobiDB-lite"/>
    </source>
</evidence>
<feature type="transmembrane region" description="Helical" evidence="8">
    <location>
        <begin position="110"/>
        <end position="128"/>
    </location>
</feature>
<keyword evidence="3 6" id="KW-0812">Transmembrane</keyword>
<evidence type="ECO:0000256" key="1">
    <source>
        <dbReference type="ARBA" id="ARBA00004141"/>
    </source>
</evidence>
<dbReference type="InterPro" id="IPR016579">
    <property type="entry name" value="Synaptogyrin"/>
</dbReference>
<feature type="region of interest" description="Disordered" evidence="7">
    <location>
        <begin position="210"/>
        <end position="245"/>
    </location>
</feature>
<evidence type="ECO:0000256" key="8">
    <source>
        <dbReference type="SAM" id="Phobius"/>
    </source>
</evidence>
<evidence type="ECO:0000256" key="5">
    <source>
        <dbReference type="ARBA" id="ARBA00023136"/>
    </source>
</evidence>
<dbReference type="WBParaSite" id="MBELARI_LOCUS17437">
    <property type="protein sequence ID" value="MBELARI_LOCUS17437"/>
    <property type="gene ID" value="MBELARI_LOCUS17437"/>
</dbReference>
<evidence type="ECO:0000259" key="9">
    <source>
        <dbReference type="PROSITE" id="PS51225"/>
    </source>
</evidence>
<dbReference type="Proteomes" id="UP000887575">
    <property type="component" value="Unassembled WGS sequence"/>
</dbReference>
<keyword evidence="5 6" id="KW-0472">Membrane</keyword>
<comment type="subcellular location">
    <subcellularLocation>
        <location evidence="1">Membrane</location>
        <topology evidence="1">Multi-pass membrane protein</topology>
    </subcellularLocation>
</comment>
<evidence type="ECO:0000256" key="3">
    <source>
        <dbReference type="ARBA" id="ARBA00022692"/>
    </source>
</evidence>
<keyword evidence="4 8" id="KW-1133">Transmembrane helix</keyword>
<evidence type="ECO:0000256" key="2">
    <source>
        <dbReference type="ARBA" id="ARBA00010252"/>
    </source>
</evidence>
<evidence type="ECO:0000313" key="10">
    <source>
        <dbReference type="Proteomes" id="UP000887575"/>
    </source>
</evidence>
<feature type="transmembrane region" description="Helical" evidence="8">
    <location>
        <begin position="148"/>
        <end position="167"/>
    </location>
</feature>
<dbReference type="InterPro" id="IPR008253">
    <property type="entry name" value="Marvel"/>
</dbReference>
<reference evidence="11" key="1">
    <citation type="submission" date="2024-02" db="UniProtKB">
        <authorList>
            <consortium name="WormBaseParasite"/>
        </authorList>
    </citation>
    <scope>IDENTIFICATION</scope>
</reference>
<evidence type="ECO:0000313" key="11">
    <source>
        <dbReference type="WBParaSite" id="MBELARI_LOCUS17437"/>
    </source>
</evidence>
<dbReference type="GO" id="GO:0030672">
    <property type="term" value="C:synaptic vesicle membrane"/>
    <property type="evidence" value="ECO:0007669"/>
    <property type="project" value="TreeGrafter"/>
</dbReference>
<dbReference type="PROSITE" id="PS51225">
    <property type="entry name" value="MARVEL"/>
    <property type="match status" value="1"/>
</dbReference>
<name>A0AAF3EUF3_9BILA</name>
<evidence type="ECO:0000256" key="6">
    <source>
        <dbReference type="PROSITE-ProRule" id="PRU00581"/>
    </source>
</evidence>
<keyword evidence="10" id="KW-1185">Reference proteome</keyword>
<protein>
    <submittedName>
        <fullName evidence="11">MARVEL domain-containing protein</fullName>
    </submittedName>
</protein>
<feature type="domain" description="MARVEL" evidence="9">
    <location>
        <begin position="21"/>
        <end position="171"/>
    </location>
</feature>
<feature type="transmembrane region" description="Helical" evidence="8">
    <location>
        <begin position="71"/>
        <end position="89"/>
    </location>
</feature>
<organism evidence="10 11">
    <name type="scientific">Mesorhabditis belari</name>
    <dbReference type="NCBI Taxonomy" id="2138241"/>
    <lineage>
        <taxon>Eukaryota</taxon>
        <taxon>Metazoa</taxon>
        <taxon>Ecdysozoa</taxon>
        <taxon>Nematoda</taxon>
        <taxon>Chromadorea</taxon>
        <taxon>Rhabditida</taxon>
        <taxon>Rhabditina</taxon>
        <taxon>Rhabditomorpha</taxon>
        <taxon>Rhabditoidea</taxon>
        <taxon>Rhabditidae</taxon>
        <taxon>Mesorhabditinae</taxon>
        <taxon>Mesorhabditis</taxon>
    </lineage>
</organism>
<sequence length="245" mass="26107">MDNIKAYGAGLAVQGFDPNTFFKKPAVLCKCAAFLFGAGLWYCVSKGGWHKSQAFIHPICLYNSSAPTCSFGSAFGFFSMAAALALLILDAKFEQISSIPSRKRAVTADLAVSAAFSGIFLISFFTLWMRYSAFELNEEYSGRLAKLAILDCLLSAAAWGGAALFAFRRQQEGATTGIMQQDGFGDQFNAMPEDVAQGYGYGGDSTGIGSVGPDSYQNGGGVPQQSQMGSIPPSNPFHSQEGYGY</sequence>
<dbReference type="PANTHER" id="PTHR10838">
    <property type="entry name" value="SYNAPTOGYRIN"/>
    <property type="match status" value="1"/>
</dbReference>
<dbReference type="PANTHER" id="PTHR10838:SF20">
    <property type="entry name" value="SYNAPTOGYRIN"/>
    <property type="match status" value="1"/>
</dbReference>
<accession>A0AAF3EUF3</accession>
<dbReference type="AlphaFoldDB" id="A0AAF3EUF3"/>
<proteinExistence type="inferred from homology"/>